<dbReference type="Proteomes" id="UP000265631">
    <property type="component" value="Unassembled WGS sequence"/>
</dbReference>
<dbReference type="AlphaFoldDB" id="A0A395MVY7"/>
<keyword evidence="3" id="KW-1185">Reference proteome</keyword>
<feature type="region of interest" description="Disordered" evidence="1">
    <location>
        <begin position="48"/>
        <end position="186"/>
    </location>
</feature>
<dbReference type="EMBL" id="PXXK01000077">
    <property type="protein sequence ID" value="RFN52062.1"/>
    <property type="molecule type" value="Genomic_DNA"/>
</dbReference>
<accession>A0A395MVY7</accession>
<evidence type="ECO:0000313" key="2">
    <source>
        <dbReference type="EMBL" id="RFN52062.1"/>
    </source>
</evidence>
<evidence type="ECO:0000313" key="3">
    <source>
        <dbReference type="Proteomes" id="UP000265631"/>
    </source>
</evidence>
<sequence>MAESSSYSEKDGSFIQLSKSSQLLARSARCLPQHHRLKPKFEEIMGDLDAEITEMKHGPEGSRPTSADPMSIDPPASLGQQPSTTPNDLKVPSSPSPNIARPKPERRPTPDFFPKIKKGPPLAKFTPQQHWAIQNAGRRKPSQPRGTHSRPSRIEKKRKPKPELTLGQKGLRTIRKERKERAKMFF</sequence>
<feature type="compositionally biased region" description="Basic residues" evidence="1">
    <location>
        <begin position="137"/>
        <end position="160"/>
    </location>
</feature>
<feature type="compositionally biased region" description="Polar residues" evidence="1">
    <location>
        <begin position="78"/>
        <end position="87"/>
    </location>
</feature>
<name>A0A395MVY7_9HYPO</name>
<protein>
    <submittedName>
        <fullName evidence="2">Uncharacterized protein</fullName>
    </submittedName>
</protein>
<gene>
    <name evidence="2" type="ORF">FIE12Z_3614</name>
</gene>
<reference evidence="2 3" key="1">
    <citation type="journal article" date="2018" name="PLoS Pathog.">
        <title>Evolution of structural diversity of trichothecenes, a family of toxins produced by plant pathogenic and entomopathogenic fungi.</title>
        <authorList>
            <person name="Proctor R.H."/>
            <person name="McCormick S.P."/>
            <person name="Kim H.S."/>
            <person name="Cardoza R.E."/>
            <person name="Stanley A.M."/>
            <person name="Lindo L."/>
            <person name="Kelly A."/>
            <person name="Brown D.W."/>
            <person name="Lee T."/>
            <person name="Vaughan M.M."/>
            <person name="Alexander N.J."/>
            <person name="Busman M."/>
            <person name="Gutierrez S."/>
        </authorList>
    </citation>
    <scope>NUCLEOTIDE SEQUENCE [LARGE SCALE GENOMIC DNA]</scope>
    <source>
        <strain evidence="2 3">NRRL 13405</strain>
    </source>
</reference>
<proteinExistence type="predicted"/>
<organism evidence="2 3">
    <name type="scientific">Fusarium flagelliforme</name>
    <dbReference type="NCBI Taxonomy" id="2675880"/>
    <lineage>
        <taxon>Eukaryota</taxon>
        <taxon>Fungi</taxon>
        <taxon>Dikarya</taxon>
        <taxon>Ascomycota</taxon>
        <taxon>Pezizomycotina</taxon>
        <taxon>Sordariomycetes</taxon>
        <taxon>Hypocreomycetidae</taxon>
        <taxon>Hypocreales</taxon>
        <taxon>Nectriaceae</taxon>
        <taxon>Fusarium</taxon>
        <taxon>Fusarium incarnatum-equiseti species complex</taxon>
    </lineage>
</organism>
<evidence type="ECO:0000256" key="1">
    <source>
        <dbReference type="SAM" id="MobiDB-lite"/>
    </source>
</evidence>
<feature type="compositionally biased region" description="Basic and acidic residues" evidence="1">
    <location>
        <begin position="177"/>
        <end position="186"/>
    </location>
</feature>
<comment type="caution">
    <text evidence="2">The sequence shown here is derived from an EMBL/GenBank/DDBJ whole genome shotgun (WGS) entry which is preliminary data.</text>
</comment>